<sequence length="356" mass="38928">MPPTLEQTRQAVDGYAAAQAKLTAALLRLLLGFWGSFVHWDSYDLVRAHAARSAVDVDVALAQARTLARAYMRAQYGQLGIDVPKLPDIVNSYERGGVEQLVVYQRPARERSFVERQALASGASPDEAAARAQEAFVERMERIVEADLQATVRDELNKVMAATPAVTGYRRIIHPERSKTGTCGLCMVAADRIYSIAELMAIHDGCQCTVLPITSASDPGLALNRDDLDALYAAAGGTGGDLLKNIRITSFEHGELGPVLIRQGSKFRTLDEVNRDTKYSAKATPFKRQSRADDQTNWARMKETSERSIAYLTDAKSRGTNLVDLTGSGSPKPVKDIDAAIQYHRDLIARAARHAA</sequence>
<dbReference type="EMBL" id="BAAARI010000011">
    <property type="protein sequence ID" value="GAA2577387.1"/>
    <property type="molecule type" value="Genomic_DNA"/>
</dbReference>
<organism evidence="1 2">
    <name type="scientific">Microbacterium binotii</name>
    <dbReference type="NCBI Taxonomy" id="462710"/>
    <lineage>
        <taxon>Bacteria</taxon>
        <taxon>Bacillati</taxon>
        <taxon>Actinomycetota</taxon>
        <taxon>Actinomycetes</taxon>
        <taxon>Micrococcales</taxon>
        <taxon>Microbacteriaceae</taxon>
        <taxon>Microbacterium</taxon>
    </lineage>
</organism>
<evidence type="ECO:0000313" key="1">
    <source>
        <dbReference type="EMBL" id="GAA2577387.1"/>
    </source>
</evidence>
<evidence type="ECO:0008006" key="3">
    <source>
        <dbReference type="Google" id="ProtNLM"/>
    </source>
</evidence>
<proteinExistence type="predicted"/>
<accession>A0ABP6BM86</accession>
<dbReference type="Proteomes" id="UP001500274">
    <property type="component" value="Unassembled WGS sequence"/>
</dbReference>
<comment type="caution">
    <text evidence="1">The sequence shown here is derived from an EMBL/GenBank/DDBJ whole genome shotgun (WGS) entry which is preliminary data.</text>
</comment>
<dbReference type="RefSeq" id="WP_344228399.1">
    <property type="nucleotide sequence ID" value="NZ_BAAARI010000011.1"/>
</dbReference>
<gene>
    <name evidence="1" type="ORF">GCM10009862_15880</name>
</gene>
<name>A0ABP6BM86_9MICO</name>
<evidence type="ECO:0000313" key="2">
    <source>
        <dbReference type="Proteomes" id="UP001500274"/>
    </source>
</evidence>
<keyword evidence="2" id="KW-1185">Reference proteome</keyword>
<reference evidence="2" key="1">
    <citation type="journal article" date="2019" name="Int. J. Syst. Evol. Microbiol.">
        <title>The Global Catalogue of Microorganisms (GCM) 10K type strain sequencing project: providing services to taxonomists for standard genome sequencing and annotation.</title>
        <authorList>
            <consortium name="The Broad Institute Genomics Platform"/>
            <consortium name="The Broad Institute Genome Sequencing Center for Infectious Disease"/>
            <person name="Wu L."/>
            <person name="Ma J."/>
        </authorList>
    </citation>
    <scope>NUCLEOTIDE SEQUENCE [LARGE SCALE GENOMIC DNA]</scope>
    <source>
        <strain evidence="2">JCM 16365</strain>
    </source>
</reference>
<protein>
    <recommendedName>
        <fullName evidence="3">Phage protein</fullName>
    </recommendedName>
</protein>